<evidence type="ECO:0000313" key="1">
    <source>
        <dbReference type="EMBL" id="KAB2599836.1"/>
    </source>
</evidence>
<comment type="caution">
    <text evidence="1">The sequence shown here is derived from an EMBL/GenBank/DDBJ whole genome shotgun (WGS) entry which is preliminary data.</text>
</comment>
<gene>
    <name evidence="1" type="ORF">D8674_010107</name>
</gene>
<dbReference type="Proteomes" id="UP000327157">
    <property type="component" value="Chromosome 13"/>
</dbReference>
<dbReference type="EMBL" id="SMOL01000753">
    <property type="protein sequence ID" value="KAB2599836.1"/>
    <property type="molecule type" value="Genomic_DNA"/>
</dbReference>
<name>A0A5N5F9U0_9ROSA</name>
<protein>
    <submittedName>
        <fullName evidence="1">Uncharacterized protein</fullName>
    </submittedName>
</protein>
<evidence type="ECO:0000313" key="2">
    <source>
        <dbReference type="Proteomes" id="UP000327157"/>
    </source>
</evidence>
<sequence>MMELLAVCDGVYWALQQNLRLKQGSLHMDLFVEDIRSSLRDYEDSQVCYVHRTANVATHRMVKLAISSTSDFCWFEEPLDLIVRALLESI</sequence>
<accession>A0A5N5F9U0</accession>
<reference evidence="2" key="2">
    <citation type="submission" date="2019-10" db="EMBL/GenBank/DDBJ databases">
        <title>A de novo genome assembly of a pear dwarfing rootstock.</title>
        <authorList>
            <person name="Wang F."/>
            <person name="Wang J."/>
            <person name="Li S."/>
            <person name="Zhang Y."/>
            <person name="Fang M."/>
            <person name="Ma L."/>
            <person name="Zhao Y."/>
            <person name="Jiang S."/>
        </authorList>
    </citation>
    <scope>NUCLEOTIDE SEQUENCE [LARGE SCALE GENOMIC DNA]</scope>
</reference>
<keyword evidence="2" id="KW-1185">Reference proteome</keyword>
<reference evidence="1 2" key="1">
    <citation type="submission" date="2019-09" db="EMBL/GenBank/DDBJ databases">
        <authorList>
            <person name="Ou C."/>
        </authorList>
    </citation>
    <scope>NUCLEOTIDE SEQUENCE [LARGE SCALE GENOMIC DNA]</scope>
    <source>
        <strain evidence="1">S2</strain>
        <tissue evidence="1">Leaf</tissue>
    </source>
</reference>
<proteinExistence type="predicted"/>
<organism evidence="1 2">
    <name type="scientific">Pyrus ussuriensis x Pyrus communis</name>
    <dbReference type="NCBI Taxonomy" id="2448454"/>
    <lineage>
        <taxon>Eukaryota</taxon>
        <taxon>Viridiplantae</taxon>
        <taxon>Streptophyta</taxon>
        <taxon>Embryophyta</taxon>
        <taxon>Tracheophyta</taxon>
        <taxon>Spermatophyta</taxon>
        <taxon>Magnoliopsida</taxon>
        <taxon>eudicotyledons</taxon>
        <taxon>Gunneridae</taxon>
        <taxon>Pentapetalae</taxon>
        <taxon>rosids</taxon>
        <taxon>fabids</taxon>
        <taxon>Rosales</taxon>
        <taxon>Rosaceae</taxon>
        <taxon>Amygdaloideae</taxon>
        <taxon>Maleae</taxon>
        <taxon>Pyrus</taxon>
    </lineage>
</organism>
<dbReference type="AlphaFoldDB" id="A0A5N5F9U0"/>
<reference evidence="1 2" key="3">
    <citation type="submission" date="2019-11" db="EMBL/GenBank/DDBJ databases">
        <title>A de novo genome assembly of a pear dwarfing rootstock.</title>
        <authorList>
            <person name="Wang F."/>
            <person name="Wang J."/>
            <person name="Li S."/>
            <person name="Zhang Y."/>
            <person name="Fang M."/>
            <person name="Ma L."/>
            <person name="Zhao Y."/>
            <person name="Jiang S."/>
        </authorList>
    </citation>
    <scope>NUCLEOTIDE SEQUENCE [LARGE SCALE GENOMIC DNA]</scope>
    <source>
        <strain evidence="1">S2</strain>
        <tissue evidence="1">Leaf</tissue>
    </source>
</reference>